<gene>
    <name evidence="1" type="ORF">AVDCRST_MAG66-1673</name>
</gene>
<name>A0A6J4P8B3_9PSEU</name>
<evidence type="ECO:0000313" key="1">
    <source>
        <dbReference type="EMBL" id="CAA9403114.1"/>
    </source>
</evidence>
<dbReference type="SUPFAM" id="SSF52402">
    <property type="entry name" value="Adenine nucleotide alpha hydrolases-like"/>
    <property type="match status" value="1"/>
</dbReference>
<sequence>MRVTCAASRKAAESDQHLYRRLTSYFTPTEQRGVGSLAARIVAAAGGPDGLPMHRIMVAYGGGKDSSYVVAFARAAQLALQLEHGRTFPLRVANMRHAGVTHAVMQNIHRVYSALQMMGDPRVELLTVDHTEIRPFRVDLPFPPRVREMNRVDVLMNGHMSGGDGRPTFCNSCNLSVADFYGRAAWWSGGVNAIMTGDSRREQAMYRNWIMRLADACGLDVAECRRRGFRGVLSAVQGIGDAYFRELFGDDDEELSKRAVATGDGAVDPEFLSIYDLVSYRVDDHWDLIVGFLGFEFDDLAFSFTESDCANPGLMAHLRGLRAESVEGRTYEDGIAQYLQFADFLMRRKEMPTDLIRLALARYDTADKVRERRRAAAEFAEQAFGLDEDALIAMVHSPFAGGGARLKTWLAARHPDRLPSLTALHAVLDGGPGEQGEEWLQRVTGLDIARLRQLYGNAAVDFESSSSIMARVRAGDPHKLQIEVVNPSTGRAATQTISGR</sequence>
<dbReference type="AlphaFoldDB" id="A0A6J4P8B3"/>
<protein>
    <submittedName>
        <fullName evidence="1">Uncharacterized protein</fullName>
    </submittedName>
</protein>
<dbReference type="EMBL" id="CADCUS010000236">
    <property type="protein sequence ID" value="CAA9403114.1"/>
    <property type="molecule type" value="Genomic_DNA"/>
</dbReference>
<organism evidence="1">
    <name type="scientific">uncultured Pseudonocardia sp</name>
    <dbReference type="NCBI Taxonomy" id="211455"/>
    <lineage>
        <taxon>Bacteria</taxon>
        <taxon>Bacillati</taxon>
        <taxon>Actinomycetota</taxon>
        <taxon>Actinomycetes</taxon>
        <taxon>Pseudonocardiales</taxon>
        <taxon>Pseudonocardiaceae</taxon>
        <taxon>Pseudonocardia</taxon>
        <taxon>environmental samples</taxon>
    </lineage>
</organism>
<proteinExistence type="predicted"/>
<reference evidence="1" key="1">
    <citation type="submission" date="2020-02" db="EMBL/GenBank/DDBJ databases">
        <authorList>
            <person name="Meier V. D."/>
        </authorList>
    </citation>
    <scope>NUCLEOTIDE SEQUENCE</scope>
    <source>
        <strain evidence="1">AVDCRST_MAG66</strain>
    </source>
</reference>
<accession>A0A6J4P8B3</accession>